<gene>
    <name evidence="1" type="ORF">BAE44_0023183</name>
</gene>
<protein>
    <submittedName>
        <fullName evidence="1">Uncharacterized protein</fullName>
    </submittedName>
</protein>
<accession>A0A1E5USG6</accession>
<dbReference type="PANTHER" id="PTHR31264:SF7">
    <property type="entry name" value="F-BOX DOMAIN CONTAINING PROTEIN, EXPRESSED"/>
    <property type="match status" value="1"/>
</dbReference>
<dbReference type="Proteomes" id="UP000095767">
    <property type="component" value="Unassembled WGS sequence"/>
</dbReference>
<proteinExistence type="predicted"/>
<evidence type="ECO:0000313" key="2">
    <source>
        <dbReference type="Proteomes" id="UP000095767"/>
    </source>
</evidence>
<evidence type="ECO:0000313" key="1">
    <source>
        <dbReference type="EMBL" id="OEL15797.1"/>
    </source>
</evidence>
<name>A0A1E5USG6_9POAL</name>
<sequence length="123" mass="14131">MLMQDTREMRPSRVEIPTVTCRQEKAIVEAGEGRIGLLALGYCIFDLYSKTLRNNCIGTEEWHHDRTIPLSKDFHWRIIGTAKGYVLLRAIPQDSSQLASSLQQMPAAQYFTLDLKTFMVERL</sequence>
<organism evidence="1 2">
    <name type="scientific">Dichanthelium oligosanthes</name>
    <dbReference type="NCBI Taxonomy" id="888268"/>
    <lineage>
        <taxon>Eukaryota</taxon>
        <taxon>Viridiplantae</taxon>
        <taxon>Streptophyta</taxon>
        <taxon>Embryophyta</taxon>
        <taxon>Tracheophyta</taxon>
        <taxon>Spermatophyta</taxon>
        <taxon>Magnoliopsida</taxon>
        <taxon>Liliopsida</taxon>
        <taxon>Poales</taxon>
        <taxon>Poaceae</taxon>
        <taxon>PACMAD clade</taxon>
        <taxon>Panicoideae</taxon>
        <taxon>Panicodae</taxon>
        <taxon>Paniceae</taxon>
        <taxon>Dichantheliinae</taxon>
        <taxon>Dichanthelium</taxon>
    </lineage>
</organism>
<dbReference type="EMBL" id="LWDX02065430">
    <property type="protein sequence ID" value="OEL15797.1"/>
    <property type="molecule type" value="Genomic_DNA"/>
</dbReference>
<dbReference type="OrthoDB" id="658642at2759"/>
<feature type="non-terminal residue" evidence="1">
    <location>
        <position position="123"/>
    </location>
</feature>
<reference evidence="1 2" key="1">
    <citation type="submission" date="2016-09" db="EMBL/GenBank/DDBJ databases">
        <title>The draft genome of Dichanthelium oligosanthes: A C3 panicoid grass species.</title>
        <authorList>
            <person name="Studer A.J."/>
            <person name="Schnable J.C."/>
            <person name="Brutnell T.P."/>
        </authorList>
    </citation>
    <scope>NUCLEOTIDE SEQUENCE [LARGE SCALE GENOMIC DNA]</scope>
    <source>
        <strain evidence="2">cv. Kellogg 1175</strain>
        <tissue evidence="1">Leaf</tissue>
    </source>
</reference>
<keyword evidence="2" id="KW-1185">Reference proteome</keyword>
<comment type="caution">
    <text evidence="1">The sequence shown here is derived from an EMBL/GenBank/DDBJ whole genome shotgun (WGS) entry which is preliminary data.</text>
</comment>
<dbReference type="PANTHER" id="PTHR31264">
    <property type="entry name" value="OS07G0554500 PROTEIN-RELATED"/>
    <property type="match status" value="1"/>
</dbReference>
<dbReference type="AlphaFoldDB" id="A0A1E5USG6"/>
<dbReference type="STRING" id="888268.A0A1E5USG6"/>